<dbReference type="GO" id="GO:0000785">
    <property type="term" value="C:chromatin"/>
    <property type="evidence" value="ECO:0007669"/>
    <property type="project" value="TreeGrafter"/>
</dbReference>
<feature type="compositionally biased region" description="Low complexity" evidence="2">
    <location>
        <begin position="1590"/>
        <end position="1602"/>
    </location>
</feature>
<feature type="compositionally biased region" description="Low complexity" evidence="2">
    <location>
        <begin position="2135"/>
        <end position="2147"/>
    </location>
</feature>
<feature type="compositionally biased region" description="Basic and acidic residues" evidence="2">
    <location>
        <begin position="1799"/>
        <end position="1836"/>
    </location>
</feature>
<evidence type="ECO:0000256" key="2">
    <source>
        <dbReference type="SAM" id="MobiDB-lite"/>
    </source>
</evidence>
<feature type="compositionally biased region" description="Basic and acidic residues" evidence="2">
    <location>
        <begin position="1731"/>
        <end position="1740"/>
    </location>
</feature>
<feature type="compositionally biased region" description="Polar residues" evidence="2">
    <location>
        <begin position="1673"/>
        <end position="1686"/>
    </location>
</feature>
<sequence length="3345" mass="358567">MFVERLLHVHHGGLPITSLDFQPHAAPWNMERLATAAANCVKIWVLHSHSPSVCRALLCGKSSEDAAPSQKRQKLQAAASGATAAGKDSQTTGLDGEDRPPSATASVGASPGEPPRLSRPPLTVATCVWAASEHRSEIMTLRWAPTGEFLATCDADGNLFVYALNLPLPTWQGATEHADSAKSSASSAAEKAAPRPGLPREAWTPRRGPAKKGKAEAVAASPPTCPPCLCASLFPSSGPVPWRTNSQHSPPAASCGSGTGIYTEKWRQVSACLCSAVGHIFDMCWCHDSRTIALAGARGRVCLVDVPRHEVVTVLSLPEGDSGMVKGVAWDPQASLLAACTSAKKIFVWRTQRRTQTAKKQGPNAVWQCSLVYQHNELLLGGPSETPGPRRLSWHPQGTLLALPFAERNGRVFGCCLRVQDDSQPTAETGEVDNAPGNLAEQSQLGATGRKKVTEKGEEIFSSSPPLRLRGHRRPIRIVRFAPDLLVEGSAPKGSHGSKGGKAAGSSASPESFDSGLCCLYAQASVDGALSIWQFSQDRAAPPDICGKKPSSSSAAEKTGDEGAKSAGPHPRCLAVLINFLDENTTLQDLAWGRQGQWLAAACTGGGVTLVSLPHATLNLSFATNWLAYQLASAPAASEAAPSSSGASSVAPSPPASSPATSSAPASPSSSSVFQQKLQDPPSPGSRAALSSAACLPQTLPTCSCSCKCCCCSLHRYFAFVPAPPAAALLACSGKKAGESGKGEAEEGKVGRIQTESVTAGGKRRICPVNLSSGARPGLTVMSVQPQAAPEHGKQASSGEAGKMSIVKKEDKHTHAETTAALVGSQPTPSPSSPLAPSPLPAAVGLEAAPTRREGARGSLAASEDSSFLLMLQRQGEEVQRALQGSSGRKAGGSDVSSSQPARDAEGRKLSLADVLLGDASNLSRASLSASAAARLAAPGTGNTEKASSQPVPSAKRASVSQVPPPAPKAPLVSHMLSVAPASGSALSARGTASTLQAALRSGPAETNTELWRAADLLAHLRVGREPVDPGDKGTGLPAALPLSRLQQAQKLLAAHAGARADRPSPGRAQETSVAVSSLLARLEDSETPLQKREWQAASENFWRATRGGRDDDACGKEREEGRGRAQGRKSASVRLVSLSNPQLGIVAETTSQKYRVSHPAIQPASAGVADPVVISSGSEAEQEGTEGEGDKEATRTPAMRARSESICGRAPPDLVHTEGPFSGLWGSAASPLFPQEKMLLEAERDDARESYVGMCGQDVWGRFQYADAGSPDRMSLQFRPESSSGTGEKVGLDEGEERSREGRLSNLLEPRVGPLRAQFQELLLLTQPPEESCDIGAASSDEDDGEKDWEDPVPSEVQTATVSIHGRTAPEVVRWNFSFGESRRQTGHTLRLRMSPAKRRRPRFPDSHEAEATSCEPSEKRLIGVASVSSQETRAQWRVSSDPKRTRSQKEGTYEMRDSWRGDRSVPAKRKPSDDQRAVNLAQMELGVCLMASGSGNGGAPGLQGNGGSSSAKGDRSGRDCGRGGDSRRGKSLGGAGGAGDGEDDDGELREKELRKSQFLSSLSNGISKPDSRGDGEKEEDGKKKNRRGPSSSSVPTSVSVAGEEARAPAGDTSPKGPERGPAAGPGESWGSWNPFRRRLQLLRQFEEEDDEEEDEEDDGTPAFVPAATRAASGTVSSANGTSGDSRTEAASLEVTRGRREGDTARSTSPAEELAPQKQGADGSRPVRLRTRESEDRHGSRAAKSASLLPSPPSVSQLHRTGGSPPTRVTLSEEERDTPASDAKRRPEEGFTDGEDRESERVGRRPFFRETVREKRRVPAEERRTRRRSREAMETRRRKRQRVVSTDEETESESSDRRSSRSPSSDAEDSERARNLRNSADRRGRRPRTYLTYQERRRDRRASRKEARWTSDAGDSRGSCRRRREEMRTLTANEQKENGVPQEPLVGLPLLKKKLCVSTTLNGTPVGVVAVNSLETRESTFHLPSLSPLSCSPIRGRDGDLRGSEARRMNVPREVEDGQEGPLLCCFVQRKASQEGKEPDQTEASGDEATDEEILWTRRLPAGLVVTHLLPSPASREHSESSFHAETSSQSAADPLLSLPSRPLLVVAQAKAALSGLCLKASVLSHSFSFSSSASLRPSLASSPESSPRRSGDFAPFGGSTSRRRNCRKGKFSRFSGETARTRRPFVFTSTLLLVDMKTGAICTVKGSGLSESLKDPVSVCRWVALKRPPPLMQRPQSSVSLPGGLVEKGAVGKPKEDLLNRSAHADEPRGSAEARREPLNPAARLEPMFASAEKDRGARLCIFLLTAYAEVYLLQPCEDEGNREIFSPGPLSSVSTQVRGAAFLLGGPEPNVEDVFRPSQSLLWNEGNLFGAQRRVGAACSSEKDAACQCVAGRRDEGEEETGRTRLSLLSGFSPGSTGLSLHTSKPFSRGEGNLCLPLLSAPLGGEQARFSLCYFADLSALCRGENGRVECVQEQTDQEVLAGGGSPDAETLRPFAPRVAQCSRGTASMAAPAGERTRRCADPAKILWIEIQQRSACLMSLLGDGEAAHGAPAPASQTPCSQETKAIAEDDAMVQRHAKERRDKGDSRPSDRDEEERDVREAVCEYVKETFGTERNQSWIQLAVGLDSGKIFVSLPPCGVVAPGVSPVSPRARCRHDVSGTGTIRGPLDGDTFWVREAATEKGGRRAERAPETTVLSLQEAPLSWGSVTVSSSFEDQMQQRFVRIDELAFQHSDFFSLLSWRRPGEARGTERDRNSGAVRDAHGALEEIAHSRGETAGDQESDDEAWGRECPLACLQKRSSFGPAVSPVLAQGVPLSYLALLQTPWVSSASGCSASSGVEGDAETAKEREARQKGAETLRKKAKREIDSQRDKLLRFLLHGRFLGPQFAALLGATPQGLTAMRRAAVQELLERNAEGRQADKQMEEENQPTTGEDTNGFEEEGGAEREDGGNIANAERGGSSGELSGPGEEAEESQEEKDSEAKNGQTGQGWQEATKAGEQFTERRLPSQRRTLKHLHHQVWSALAVSSSSEFLYWISALLRRQWELRLFRQFVSSSLFLLSGHLAFLRRLLCALKAKKAAVSRDVRRLERTLRLRGKHVASSASSSFFARGAEEDAWILSDELSAEKREVDAGAEPVDWRLLAALRLSAEESAAHVLRVLEALESEEAKKGSEREETDASEDSGQTGTHATPTSARAASTTAHCGRTGGRLNGERKENALQEEQSKNEGEKERHDSHSASGCLEVLSVARKRVRTALAAVQSTREEVRRTSLSLSLYEDERRALLFLLGESVGETIRAERQRKKRGGLFAFLPDSGSSDDLEREEVRARREEAEAVLEDIF</sequence>
<feature type="region of interest" description="Disordered" evidence="2">
    <location>
        <begin position="543"/>
        <end position="568"/>
    </location>
</feature>
<feature type="region of interest" description="Disordered" evidence="2">
    <location>
        <begin position="1492"/>
        <end position="1925"/>
    </location>
</feature>
<dbReference type="Proteomes" id="UP000028837">
    <property type="component" value="Unassembled WGS sequence"/>
</dbReference>
<feature type="compositionally biased region" description="Basic and acidic residues" evidence="2">
    <location>
        <begin position="1514"/>
        <end position="1530"/>
    </location>
</feature>
<feature type="compositionally biased region" description="Basic and acidic residues" evidence="2">
    <location>
        <begin position="2918"/>
        <end position="2928"/>
    </location>
</feature>
<feature type="compositionally biased region" description="Low complexity" evidence="2">
    <location>
        <begin position="77"/>
        <end position="86"/>
    </location>
</feature>
<feature type="region of interest" description="Disordered" evidence="2">
    <location>
        <begin position="2918"/>
        <end position="3006"/>
    </location>
</feature>
<feature type="region of interest" description="Disordered" evidence="2">
    <location>
        <begin position="1278"/>
        <end position="1306"/>
    </location>
</feature>
<feature type="region of interest" description="Disordered" evidence="2">
    <location>
        <begin position="2033"/>
        <end position="2054"/>
    </location>
</feature>
<accession>A0A086KQ87</accession>
<feature type="repeat" description="WD" evidence="1">
    <location>
        <begin position="131"/>
        <end position="165"/>
    </location>
</feature>
<feature type="compositionally biased region" description="Basic residues" evidence="2">
    <location>
        <begin position="2163"/>
        <end position="2173"/>
    </location>
</feature>
<evidence type="ECO:0000256" key="1">
    <source>
        <dbReference type="PROSITE-ProRule" id="PRU00221"/>
    </source>
</evidence>
<feature type="region of interest" description="Disordered" evidence="2">
    <location>
        <begin position="177"/>
        <end position="222"/>
    </location>
</feature>
<feature type="region of interest" description="Disordered" evidence="2">
    <location>
        <begin position="879"/>
        <end position="906"/>
    </location>
</feature>
<dbReference type="GO" id="GO:0031491">
    <property type="term" value="F:nucleosome binding"/>
    <property type="evidence" value="ECO:0007669"/>
    <property type="project" value="TreeGrafter"/>
</dbReference>
<feature type="compositionally biased region" description="Low complexity" evidence="2">
    <location>
        <begin position="1743"/>
        <end position="1759"/>
    </location>
</feature>
<feature type="compositionally biased region" description="Low complexity" evidence="2">
    <location>
        <begin position="658"/>
        <end position="672"/>
    </location>
</feature>
<feature type="region of interest" description="Disordered" evidence="2">
    <location>
        <begin position="3170"/>
        <end position="3243"/>
    </location>
</feature>
<feature type="region of interest" description="Disordered" evidence="2">
    <location>
        <begin position="2135"/>
        <end position="2177"/>
    </location>
</feature>
<comment type="caution">
    <text evidence="3">The sequence shown here is derived from an EMBL/GenBank/DDBJ whole genome shotgun (WGS) entry which is preliminary data.</text>
</comment>
<feature type="region of interest" description="Disordered" evidence="2">
    <location>
        <begin position="1178"/>
        <end position="1205"/>
    </location>
</feature>
<feature type="compositionally biased region" description="Polar residues" evidence="2">
    <location>
        <begin position="941"/>
        <end position="952"/>
    </location>
</feature>
<feature type="region of interest" description="Disordered" evidence="2">
    <location>
        <begin position="2835"/>
        <end position="2868"/>
    </location>
</feature>
<feature type="compositionally biased region" description="Polar residues" evidence="2">
    <location>
        <begin position="2558"/>
        <end position="2567"/>
    </location>
</feature>
<dbReference type="SUPFAM" id="SSF50978">
    <property type="entry name" value="WD40 repeat-like"/>
    <property type="match status" value="1"/>
</dbReference>
<keyword evidence="1" id="KW-0853">WD repeat</keyword>
<gene>
    <name evidence="3" type="ORF">TGDOM2_248290</name>
</gene>
<feature type="region of interest" description="Disordered" evidence="2">
    <location>
        <begin position="1387"/>
        <end position="1480"/>
    </location>
</feature>
<feature type="compositionally biased region" description="Basic and acidic residues" evidence="2">
    <location>
        <begin position="1404"/>
        <end position="1423"/>
    </location>
</feature>
<feature type="compositionally biased region" description="Polar residues" evidence="2">
    <location>
        <begin position="1559"/>
        <end position="1568"/>
    </location>
</feature>
<feature type="region of interest" description="Disordered" evidence="2">
    <location>
        <begin position="937"/>
        <end position="969"/>
    </location>
</feature>
<feature type="region of interest" description="Disordered" evidence="2">
    <location>
        <begin position="2252"/>
        <end position="2282"/>
    </location>
</feature>
<feature type="compositionally biased region" description="Gly residues" evidence="2">
    <location>
        <begin position="1496"/>
        <end position="1509"/>
    </location>
</feature>
<dbReference type="PANTHER" id="PTHR13831">
    <property type="entry name" value="MEMBER OF THE HIR1 FAMILY OF WD-REPEAT PROTEINS"/>
    <property type="match status" value="1"/>
</dbReference>
<feature type="region of interest" description="Disordered" evidence="2">
    <location>
        <begin position="642"/>
        <end position="685"/>
    </location>
</feature>
<dbReference type="GO" id="GO:0000417">
    <property type="term" value="C:HIR complex"/>
    <property type="evidence" value="ECO:0007669"/>
    <property type="project" value="TreeGrafter"/>
</dbReference>
<dbReference type="InterPro" id="IPR001680">
    <property type="entry name" value="WD40_rpt"/>
</dbReference>
<feature type="compositionally biased region" description="Low complexity" evidence="2">
    <location>
        <begin position="642"/>
        <end position="651"/>
    </location>
</feature>
<dbReference type="InterPro" id="IPR015943">
    <property type="entry name" value="WD40/YVTN_repeat-like_dom_sf"/>
</dbReference>
<feature type="compositionally biased region" description="Low complexity" evidence="2">
    <location>
        <begin position="2960"/>
        <end position="2972"/>
    </location>
</feature>
<dbReference type="EMBL" id="AHZU02000263">
    <property type="protein sequence ID" value="KFG46555.1"/>
    <property type="molecule type" value="Genomic_DNA"/>
</dbReference>
<dbReference type="GO" id="GO:0005634">
    <property type="term" value="C:nucleus"/>
    <property type="evidence" value="ECO:0007669"/>
    <property type="project" value="InterPro"/>
</dbReference>
<dbReference type="InterPro" id="IPR031120">
    <property type="entry name" value="HIR1-like"/>
</dbReference>
<dbReference type="PANTHER" id="PTHR13831:SF0">
    <property type="entry name" value="PROTEIN HIRA"/>
    <property type="match status" value="1"/>
</dbReference>
<feature type="compositionally biased region" description="Basic and acidic residues" evidence="2">
    <location>
        <begin position="1442"/>
        <end position="1478"/>
    </location>
</feature>
<feature type="region of interest" description="Disordered" evidence="2">
    <location>
        <begin position="426"/>
        <end position="467"/>
    </location>
</feature>
<reference evidence="3 4" key="1">
    <citation type="submission" date="2014-02" db="EMBL/GenBank/DDBJ databases">
        <authorList>
            <person name="Sibley D."/>
            <person name="Venepally P."/>
            <person name="Karamycheva S."/>
            <person name="Hadjithomas M."/>
            <person name="Khan A."/>
            <person name="Brunk B."/>
            <person name="Roos D."/>
            <person name="Caler E."/>
            <person name="Lorenzi H."/>
        </authorList>
    </citation>
    <scope>NUCLEOTIDE SEQUENCE [LARGE SCALE GENOMIC DNA]</scope>
    <source>
        <strain evidence="3 4">GAB2-2007-GAL-DOM2</strain>
    </source>
</reference>
<feature type="compositionally biased region" description="Basic and acidic residues" evidence="2">
    <location>
        <begin position="1108"/>
        <end position="1124"/>
    </location>
</feature>
<organism evidence="3 4">
    <name type="scientific">Toxoplasma gondii GAB2-2007-GAL-DOM2</name>
    <dbReference type="NCBI Taxonomy" id="1130820"/>
    <lineage>
        <taxon>Eukaryota</taxon>
        <taxon>Sar</taxon>
        <taxon>Alveolata</taxon>
        <taxon>Apicomplexa</taxon>
        <taxon>Conoidasida</taxon>
        <taxon>Coccidia</taxon>
        <taxon>Eucoccidiorida</taxon>
        <taxon>Eimeriorina</taxon>
        <taxon>Sarcocystidae</taxon>
        <taxon>Toxoplasma</taxon>
    </lineage>
</organism>
<feature type="compositionally biased region" description="Basic and acidic residues" evidence="2">
    <location>
        <begin position="1871"/>
        <end position="1883"/>
    </location>
</feature>
<feature type="region of interest" description="Disordered" evidence="2">
    <location>
        <begin position="69"/>
        <end position="120"/>
    </location>
</feature>
<proteinExistence type="predicted"/>
<feature type="compositionally biased region" description="Basic and acidic residues" evidence="2">
    <location>
        <begin position="2583"/>
        <end position="2602"/>
    </location>
</feature>
<dbReference type="InterPro" id="IPR036322">
    <property type="entry name" value="WD40_repeat_dom_sf"/>
</dbReference>
<dbReference type="OrthoDB" id="332544at2759"/>
<feature type="compositionally biased region" description="Basic and acidic residues" evidence="2">
    <location>
        <begin position="2255"/>
        <end position="2280"/>
    </location>
</feature>
<feature type="region of interest" description="Disordered" evidence="2">
    <location>
        <begin position="809"/>
        <end position="842"/>
    </location>
</feature>
<feature type="compositionally biased region" description="Basic and acidic residues" evidence="2">
    <location>
        <begin position="1571"/>
        <end position="1584"/>
    </location>
</feature>
<protein>
    <submittedName>
        <fullName evidence="3">WD domain, G-beta repeat-containing protein</fullName>
    </submittedName>
</protein>
<dbReference type="VEuPathDB" id="ToxoDB:TGDOM2_248290"/>
<feature type="compositionally biased region" description="Acidic residues" evidence="2">
    <location>
        <begin position="1648"/>
        <end position="1661"/>
    </location>
</feature>
<evidence type="ECO:0000313" key="3">
    <source>
        <dbReference type="EMBL" id="KFG46555.1"/>
    </source>
</evidence>
<dbReference type="PROSITE" id="PS50082">
    <property type="entry name" value="WD_REPEATS_2"/>
    <property type="match status" value="1"/>
</dbReference>
<name>A0A086KQ87_TOXGO</name>
<feature type="compositionally biased region" description="Low complexity" evidence="2">
    <location>
        <begin position="181"/>
        <end position="191"/>
    </location>
</feature>
<feature type="compositionally biased region" description="Basic and acidic residues" evidence="2">
    <location>
        <begin position="3216"/>
        <end position="3241"/>
    </location>
</feature>
<feature type="compositionally biased region" description="Pro residues" evidence="2">
    <location>
        <begin position="828"/>
        <end position="840"/>
    </location>
</feature>
<feature type="region of interest" description="Disordered" evidence="2">
    <location>
        <begin position="1108"/>
        <end position="1132"/>
    </location>
</feature>
<dbReference type="Gene3D" id="2.130.10.10">
    <property type="entry name" value="YVTN repeat-like/Quinoprotein amine dehydrogenase"/>
    <property type="match status" value="2"/>
</dbReference>
<feature type="compositionally biased region" description="Acidic residues" evidence="2">
    <location>
        <begin position="1341"/>
        <end position="1354"/>
    </location>
</feature>
<feature type="region of interest" description="Disordered" evidence="2">
    <location>
        <begin position="1329"/>
        <end position="1366"/>
    </location>
</feature>
<dbReference type="GO" id="GO:0006338">
    <property type="term" value="P:chromatin remodeling"/>
    <property type="evidence" value="ECO:0007669"/>
    <property type="project" value="TreeGrafter"/>
</dbReference>
<dbReference type="GO" id="GO:0006351">
    <property type="term" value="P:DNA-templated transcription"/>
    <property type="evidence" value="ECO:0007669"/>
    <property type="project" value="InterPro"/>
</dbReference>
<feature type="compositionally biased region" description="Basic and acidic residues" evidence="2">
    <location>
        <begin position="2847"/>
        <end position="2868"/>
    </location>
</feature>
<feature type="compositionally biased region" description="Basic and acidic residues" evidence="2">
    <location>
        <begin position="1772"/>
        <end position="1790"/>
    </location>
</feature>
<feature type="region of interest" description="Disordered" evidence="2">
    <location>
        <begin position="2551"/>
        <end position="2602"/>
    </location>
</feature>
<dbReference type="Pfam" id="PF00400">
    <property type="entry name" value="WD40"/>
    <property type="match status" value="1"/>
</dbReference>
<evidence type="ECO:0000313" key="4">
    <source>
        <dbReference type="Proteomes" id="UP000028837"/>
    </source>
</evidence>
<dbReference type="SMART" id="SM00320">
    <property type="entry name" value="WD40"/>
    <property type="match status" value="6"/>
</dbReference>
<feature type="compositionally biased region" description="Acidic residues" evidence="2">
    <location>
        <begin position="2973"/>
        <end position="2983"/>
    </location>
</feature>
<feature type="compositionally biased region" description="Low complexity" evidence="2">
    <location>
        <begin position="3192"/>
        <end position="3207"/>
    </location>
</feature>